<keyword evidence="3" id="KW-1185">Reference proteome</keyword>
<sequence>MTQRTTAQTTVYILASLASGSIEPTRATQAQTTPIVEREPNSRARVSFLTCNSVTRTAGTAQSTSEIIEQNTQNRAIEPSNTLASTKHLQVSNVDNRSRLKIDPRHANATTHQICTP</sequence>
<evidence type="ECO:0000256" key="1">
    <source>
        <dbReference type="SAM" id="MobiDB-lite"/>
    </source>
</evidence>
<comment type="caution">
    <text evidence="2">The sequence shown here is derived from an EMBL/GenBank/DDBJ whole genome shotgun (WGS) entry which is preliminary data.</text>
</comment>
<evidence type="ECO:0000313" key="2">
    <source>
        <dbReference type="EMBL" id="PGH12038.1"/>
    </source>
</evidence>
<organism evidence="2 3">
    <name type="scientific">Helicocarpus griseus UAMH5409</name>
    <dbReference type="NCBI Taxonomy" id="1447875"/>
    <lineage>
        <taxon>Eukaryota</taxon>
        <taxon>Fungi</taxon>
        <taxon>Dikarya</taxon>
        <taxon>Ascomycota</taxon>
        <taxon>Pezizomycotina</taxon>
        <taxon>Eurotiomycetes</taxon>
        <taxon>Eurotiomycetidae</taxon>
        <taxon>Onygenales</taxon>
        <taxon>Ajellomycetaceae</taxon>
        <taxon>Helicocarpus</taxon>
    </lineage>
</organism>
<protein>
    <submittedName>
        <fullName evidence="2">Uncharacterized protein</fullName>
    </submittedName>
</protein>
<dbReference type="AlphaFoldDB" id="A0A2B7XTW5"/>
<feature type="region of interest" description="Disordered" evidence="1">
    <location>
        <begin position="59"/>
        <end position="81"/>
    </location>
</feature>
<dbReference type="EMBL" id="PDNB01000064">
    <property type="protein sequence ID" value="PGH12038.1"/>
    <property type="molecule type" value="Genomic_DNA"/>
</dbReference>
<reference evidence="2 3" key="1">
    <citation type="submission" date="2017-10" db="EMBL/GenBank/DDBJ databases">
        <title>Comparative genomics in systemic dimorphic fungi from Ajellomycetaceae.</title>
        <authorList>
            <person name="Munoz J.F."/>
            <person name="Mcewen J.G."/>
            <person name="Clay O.K."/>
            <person name="Cuomo C.A."/>
        </authorList>
    </citation>
    <scope>NUCLEOTIDE SEQUENCE [LARGE SCALE GENOMIC DNA]</scope>
    <source>
        <strain evidence="2 3">UAMH5409</strain>
    </source>
</reference>
<dbReference type="Proteomes" id="UP000223968">
    <property type="component" value="Unassembled WGS sequence"/>
</dbReference>
<gene>
    <name evidence="2" type="ORF">AJ79_04547</name>
</gene>
<proteinExistence type="predicted"/>
<accession>A0A2B7XTW5</accession>
<evidence type="ECO:0000313" key="3">
    <source>
        <dbReference type="Proteomes" id="UP000223968"/>
    </source>
</evidence>
<name>A0A2B7XTW5_9EURO</name>